<dbReference type="EMBL" id="BSXN01002259">
    <property type="protein sequence ID" value="GME76083.1"/>
    <property type="molecule type" value="Genomic_DNA"/>
</dbReference>
<name>A0A9W6T3D7_CANBO</name>
<dbReference type="Proteomes" id="UP001165120">
    <property type="component" value="Unassembled WGS sequence"/>
</dbReference>
<dbReference type="AlphaFoldDB" id="A0A9W6T3D7"/>
<gene>
    <name evidence="1" type="ORF">Cboi02_000504000</name>
</gene>
<protein>
    <submittedName>
        <fullName evidence="1">Unnamed protein product</fullName>
    </submittedName>
</protein>
<comment type="caution">
    <text evidence="1">The sequence shown here is derived from an EMBL/GenBank/DDBJ whole genome shotgun (WGS) entry which is preliminary data.</text>
</comment>
<evidence type="ECO:0000313" key="1">
    <source>
        <dbReference type="EMBL" id="GME76083.1"/>
    </source>
</evidence>
<keyword evidence="2" id="KW-1185">Reference proteome</keyword>
<accession>A0A9W6T3D7</accession>
<evidence type="ECO:0000313" key="2">
    <source>
        <dbReference type="Proteomes" id="UP001165120"/>
    </source>
</evidence>
<sequence length="102" mass="11581">MGANSSKLVKPTYTNVSSSSIDDELVTKLQSLLINTNSDDNDGTESETTYNPITLSNMDSWETELLSDPKNQLALNCFTEIKWKMLDFCINQCFQRIHEIKI</sequence>
<proteinExistence type="predicted"/>
<organism evidence="1 2">
    <name type="scientific">Candida boidinii</name>
    <name type="common">Yeast</name>
    <dbReference type="NCBI Taxonomy" id="5477"/>
    <lineage>
        <taxon>Eukaryota</taxon>
        <taxon>Fungi</taxon>
        <taxon>Dikarya</taxon>
        <taxon>Ascomycota</taxon>
        <taxon>Saccharomycotina</taxon>
        <taxon>Pichiomycetes</taxon>
        <taxon>Pichiales</taxon>
        <taxon>Pichiaceae</taxon>
        <taxon>Ogataea</taxon>
        <taxon>Ogataea/Candida clade</taxon>
    </lineage>
</organism>
<reference evidence="1" key="1">
    <citation type="submission" date="2023-04" db="EMBL/GenBank/DDBJ databases">
        <title>Candida boidinii NBRC 10035.</title>
        <authorList>
            <person name="Ichikawa N."/>
            <person name="Sato H."/>
            <person name="Tonouchi N."/>
        </authorList>
    </citation>
    <scope>NUCLEOTIDE SEQUENCE</scope>
    <source>
        <strain evidence="1">NBRC 10035</strain>
    </source>
</reference>